<evidence type="ECO:0000313" key="2">
    <source>
        <dbReference type="EMBL" id="KAK7253697.1"/>
    </source>
</evidence>
<reference evidence="2 3" key="1">
    <citation type="submission" date="2024-03" db="EMBL/GenBank/DDBJ databases">
        <title>Aureococcus anophagefferens CCMP1851 and Kratosvirus quantuckense: Draft genome of a second virus-susceptible host strain in the model system.</title>
        <authorList>
            <person name="Chase E."/>
            <person name="Truchon A.R."/>
            <person name="Schepens W."/>
            <person name="Wilhelm S.W."/>
        </authorList>
    </citation>
    <scope>NUCLEOTIDE SEQUENCE [LARGE SCALE GENOMIC DNA]</scope>
    <source>
        <strain evidence="2 3">CCMP1851</strain>
    </source>
</reference>
<gene>
    <name evidence="2" type="ORF">SO694_00002319</name>
</gene>
<comment type="caution">
    <text evidence="2">The sequence shown here is derived from an EMBL/GenBank/DDBJ whole genome shotgun (WGS) entry which is preliminary data.</text>
</comment>
<dbReference type="Proteomes" id="UP001363151">
    <property type="component" value="Unassembled WGS sequence"/>
</dbReference>
<dbReference type="EMBL" id="JBBJCI010000034">
    <property type="protein sequence ID" value="KAK7253697.1"/>
    <property type="molecule type" value="Genomic_DNA"/>
</dbReference>
<protein>
    <recommendedName>
        <fullName evidence="1">Methyltransferase FkbM domain-containing protein</fullName>
    </recommendedName>
</protein>
<dbReference type="Pfam" id="PF05050">
    <property type="entry name" value="Methyltransf_21"/>
    <property type="match status" value="1"/>
</dbReference>
<dbReference type="InterPro" id="IPR006342">
    <property type="entry name" value="FkbM_mtfrase"/>
</dbReference>
<proteinExistence type="predicted"/>
<name>A0ABR1GCL7_AURAN</name>
<keyword evidence="3" id="KW-1185">Reference proteome</keyword>
<dbReference type="InterPro" id="IPR029063">
    <property type="entry name" value="SAM-dependent_MTases_sf"/>
</dbReference>
<accession>A0ABR1GCL7</accession>
<sequence length="362" mass="40951">MRGRLLLVAIGAAFGSDERFAGRVAELRSFVAAEGHGDVPMGEPLGKRSGVALRRKEDLREQNFDKHLAALAAYAAEARAKDARATRRTTVEDQPTTLGRWYDTCVGHGAKFPFRPRQSQVSWRDDQVYHIMCILERKLALGESKFSALQIGANDGKDAFYDALVYARRHYGDVDVRATLVEPTLHNFDKLKAHYGASETIFHPRWSLLEEWEQKARENPDKHPKAFQTPDGSWRQRWLYELNSLDRNNLKTHFKNDGDVESTTISCLPASRLGDDHDYVMIDVEGFDFEVLASLDLAKQRPLVINFESKIMEAQRPDALWRAATFCNDAGYHVLRGRANYICVRCDAPDAALRDVVAKTLA</sequence>
<feature type="domain" description="Methyltransferase FkbM" evidence="1">
    <location>
        <begin position="150"/>
        <end position="310"/>
    </location>
</feature>
<dbReference type="Gene3D" id="3.40.50.150">
    <property type="entry name" value="Vaccinia Virus protein VP39"/>
    <property type="match status" value="1"/>
</dbReference>
<organism evidence="2 3">
    <name type="scientific">Aureococcus anophagefferens</name>
    <name type="common">Harmful bloom alga</name>
    <dbReference type="NCBI Taxonomy" id="44056"/>
    <lineage>
        <taxon>Eukaryota</taxon>
        <taxon>Sar</taxon>
        <taxon>Stramenopiles</taxon>
        <taxon>Ochrophyta</taxon>
        <taxon>Pelagophyceae</taxon>
        <taxon>Pelagomonadales</taxon>
        <taxon>Pelagomonadaceae</taxon>
        <taxon>Aureococcus</taxon>
    </lineage>
</organism>
<dbReference type="SUPFAM" id="SSF53335">
    <property type="entry name" value="S-adenosyl-L-methionine-dependent methyltransferases"/>
    <property type="match status" value="1"/>
</dbReference>
<evidence type="ECO:0000313" key="3">
    <source>
        <dbReference type="Proteomes" id="UP001363151"/>
    </source>
</evidence>
<evidence type="ECO:0000259" key="1">
    <source>
        <dbReference type="Pfam" id="PF05050"/>
    </source>
</evidence>